<keyword evidence="3" id="KW-0004">4Fe-4S</keyword>
<dbReference type="EMBL" id="MLQQ01000045">
    <property type="protein sequence ID" value="OIJ09331.1"/>
    <property type="molecule type" value="Genomic_DNA"/>
</dbReference>
<sequence>MKILRINMSNLTVKAESDEKFRKLGGRALTSTIINDEVPATGHPLGAKNKLIFATGLLTGSGASSADRYSVGAKSPLTGGIKESNAGGISGLTLRKIGIKALVFEDIRDDFQIIHISKDGVKFADAQPIVGKDLSEAASYLRDKYGKNVAVWLIGVAGEQKMNLAAIAGQDRDGEPTRYNGRGGLGAVAGSKGVKAIVLDASEVEKIRPNNKETFKETLKKYHGWLMETPATSKVLPELGSSSLVETTNALGALPTRNFSIGTIENYKNITGETLRKTILERGGEGTTTHACMPGCMIRCSNVFADKDGKRVTGPIEYENIGLLGSNLDITNLDTIAELNRLCNEYGVDTIETGGALGVLMAQDVIRFGDENGAIEALKELKKGTPLGRIIGSGAELIGKIYGEPHVPTTKGQTMPAYDPRAVKGLGVTYSTSPMGADHTAGQTVRAQIDHHSKVGQVEVSKNAQTVNTIWDNLGLCMFSSGAVQNRWDILAELVSAYTGEEITGEDIVNLANETIKVEHEFNKKAGFTKADEKLPDYFYEEENKASGTVFDVSHEEMSTIGIEREDL</sequence>
<dbReference type="InterPro" id="IPR013985">
    <property type="entry name" value="Ald_Fedxn_OxRdtase_dom3"/>
</dbReference>
<dbReference type="AlphaFoldDB" id="A0A1S2LA95"/>
<name>A0A1S2LA95_9BACI</name>
<organism evidence="10 11">
    <name type="scientific">Anaerobacillus arseniciselenatis</name>
    <dbReference type="NCBI Taxonomy" id="85682"/>
    <lineage>
        <taxon>Bacteria</taxon>
        <taxon>Bacillati</taxon>
        <taxon>Bacillota</taxon>
        <taxon>Bacilli</taxon>
        <taxon>Bacillales</taxon>
        <taxon>Bacillaceae</taxon>
        <taxon>Anaerobacillus</taxon>
    </lineage>
</organism>
<comment type="caution">
    <text evidence="10">The sequence shown here is derived from an EMBL/GenBank/DDBJ whole genome shotgun (WGS) entry which is preliminary data.</text>
</comment>
<dbReference type="OrthoDB" id="9763894at2"/>
<dbReference type="InterPro" id="IPR036503">
    <property type="entry name" value="Ald_Fedxn_OxRdtase_N_sf"/>
</dbReference>
<dbReference type="GO" id="GO:0016625">
    <property type="term" value="F:oxidoreductase activity, acting on the aldehyde or oxo group of donors, iron-sulfur protein as acceptor"/>
    <property type="evidence" value="ECO:0007669"/>
    <property type="project" value="InterPro"/>
</dbReference>
<dbReference type="GO" id="GO:0051539">
    <property type="term" value="F:4 iron, 4 sulfur cluster binding"/>
    <property type="evidence" value="ECO:0007669"/>
    <property type="project" value="UniProtKB-KW"/>
</dbReference>
<evidence type="ECO:0000259" key="9">
    <source>
        <dbReference type="SMART" id="SM00790"/>
    </source>
</evidence>
<dbReference type="InterPro" id="IPR051919">
    <property type="entry name" value="W-dependent_AOR"/>
</dbReference>
<dbReference type="Gene3D" id="3.60.9.10">
    <property type="entry name" value="Aldehyde ferredoxin oxidoreductase, N-terminal domain"/>
    <property type="match status" value="1"/>
</dbReference>
<evidence type="ECO:0000313" key="11">
    <source>
        <dbReference type="Proteomes" id="UP000180098"/>
    </source>
</evidence>
<dbReference type="SUPFAM" id="SSF56228">
    <property type="entry name" value="Aldehyde ferredoxin oxidoreductase, N-terminal domain"/>
    <property type="match status" value="1"/>
</dbReference>
<keyword evidence="5" id="KW-0560">Oxidoreductase</keyword>
<dbReference type="InterPro" id="IPR013983">
    <property type="entry name" value="Ald_Fedxn_OxRdtase_N"/>
</dbReference>
<reference evidence="10 11" key="1">
    <citation type="submission" date="2016-10" db="EMBL/GenBank/DDBJ databases">
        <title>Draft genome sequences of four alkaliphilic bacteria belonging to the Anaerobacillus genus.</title>
        <authorList>
            <person name="Bassil N.M."/>
            <person name="Lloyd J.R."/>
        </authorList>
    </citation>
    <scope>NUCLEOTIDE SEQUENCE [LARGE SCALE GENOMIC DNA]</scope>
    <source>
        <strain evidence="10 11">DSM 15340</strain>
    </source>
</reference>
<evidence type="ECO:0000256" key="3">
    <source>
        <dbReference type="ARBA" id="ARBA00022485"/>
    </source>
</evidence>
<gene>
    <name evidence="10" type="ORF">BKP35_16805</name>
</gene>
<proteinExistence type="inferred from homology"/>
<dbReference type="GO" id="GO:0046872">
    <property type="term" value="F:metal ion binding"/>
    <property type="evidence" value="ECO:0007669"/>
    <property type="project" value="UniProtKB-KW"/>
</dbReference>
<evidence type="ECO:0000256" key="6">
    <source>
        <dbReference type="ARBA" id="ARBA00023004"/>
    </source>
</evidence>
<evidence type="ECO:0000256" key="1">
    <source>
        <dbReference type="ARBA" id="ARBA00001966"/>
    </source>
</evidence>
<dbReference type="Gene3D" id="1.10.599.10">
    <property type="entry name" value="Aldehyde Ferredoxin Oxidoreductase Protein, subunit A, domain 3"/>
    <property type="match status" value="1"/>
</dbReference>
<keyword evidence="7" id="KW-0411">Iron-sulfur</keyword>
<dbReference type="Pfam" id="PF01314">
    <property type="entry name" value="AFOR_C"/>
    <property type="match status" value="1"/>
</dbReference>
<dbReference type="InterPro" id="IPR001203">
    <property type="entry name" value="OxRdtase_Ald_Fedxn_C"/>
</dbReference>
<accession>A0A1S2LA95</accession>
<keyword evidence="6" id="KW-0408">Iron</keyword>
<evidence type="ECO:0000256" key="8">
    <source>
        <dbReference type="ARBA" id="ARBA00049934"/>
    </source>
</evidence>
<protein>
    <submittedName>
        <fullName evidence="10">Aldehyde ferredoxin oxidoreductase</fullName>
    </submittedName>
</protein>
<dbReference type="Gene3D" id="1.10.569.10">
    <property type="entry name" value="Aldehyde Ferredoxin Oxidoreductase Protein, subunit A, domain 2"/>
    <property type="match status" value="1"/>
</dbReference>
<keyword evidence="4" id="KW-0479">Metal-binding</keyword>
<feature type="domain" description="Aldehyde ferredoxin oxidoreductase N-terminal" evidence="9">
    <location>
        <begin position="1"/>
        <end position="203"/>
    </location>
</feature>
<dbReference type="SUPFAM" id="SSF48310">
    <property type="entry name" value="Aldehyde ferredoxin oxidoreductase, C-terminal domains"/>
    <property type="match status" value="1"/>
</dbReference>
<comment type="cofactor">
    <cofactor evidence="8">
        <name>tungstopterin</name>
        <dbReference type="ChEBI" id="CHEBI:30402"/>
    </cofactor>
</comment>
<dbReference type="Pfam" id="PF02730">
    <property type="entry name" value="AFOR_N"/>
    <property type="match status" value="1"/>
</dbReference>
<dbReference type="SMART" id="SM00790">
    <property type="entry name" value="AFOR_N"/>
    <property type="match status" value="1"/>
</dbReference>
<dbReference type="PANTHER" id="PTHR30038:SF0">
    <property type="entry name" value="TUNGSTEN-CONTAINING ALDEHYDE FERREDOXIN OXIDOREDUCTASE"/>
    <property type="match status" value="1"/>
</dbReference>
<dbReference type="InterPro" id="IPR013984">
    <property type="entry name" value="Ald_Fedxn_OxRdtase_dom2"/>
</dbReference>
<evidence type="ECO:0000313" key="10">
    <source>
        <dbReference type="EMBL" id="OIJ09331.1"/>
    </source>
</evidence>
<keyword evidence="11" id="KW-1185">Reference proteome</keyword>
<evidence type="ECO:0000256" key="5">
    <source>
        <dbReference type="ARBA" id="ARBA00023002"/>
    </source>
</evidence>
<dbReference type="InterPro" id="IPR036021">
    <property type="entry name" value="Tungsten_al_ferr_oxy-like_C"/>
</dbReference>
<evidence type="ECO:0000256" key="4">
    <source>
        <dbReference type="ARBA" id="ARBA00022723"/>
    </source>
</evidence>
<dbReference type="GO" id="GO:0009055">
    <property type="term" value="F:electron transfer activity"/>
    <property type="evidence" value="ECO:0007669"/>
    <property type="project" value="InterPro"/>
</dbReference>
<comment type="similarity">
    <text evidence="2">Belongs to the AOR/FOR family.</text>
</comment>
<evidence type="ECO:0000256" key="7">
    <source>
        <dbReference type="ARBA" id="ARBA00023014"/>
    </source>
</evidence>
<dbReference type="PANTHER" id="PTHR30038">
    <property type="entry name" value="ALDEHYDE FERREDOXIN OXIDOREDUCTASE"/>
    <property type="match status" value="1"/>
</dbReference>
<dbReference type="RefSeq" id="WP_071314540.1">
    <property type="nucleotide sequence ID" value="NZ_MLQQ01000045.1"/>
</dbReference>
<evidence type="ECO:0000256" key="2">
    <source>
        <dbReference type="ARBA" id="ARBA00011032"/>
    </source>
</evidence>
<dbReference type="Proteomes" id="UP000180098">
    <property type="component" value="Unassembled WGS sequence"/>
</dbReference>
<comment type="cofactor">
    <cofactor evidence="1">
        <name>[4Fe-4S] cluster</name>
        <dbReference type="ChEBI" id="CHEBI:49883"/>
    </cofactor>
</comment>